<dbReference type="Proteomes" id="UP000607653">
    <property type="component" value="Unassembled WGS sequence"/>
</dbReference>
<dbReference type="EMBL" id="DUZY01000001">
    <property type="protein sequence ID" value="DAD18436.1"/>
    <property type="molecule type" value="Genomic_DNA"/>
</dbReference>
<organism evidence="1 2">
    <name type="scientific">Nelumbo nucifera</name>
    <name type="common">Sacred lotus</name>
    <dbReference type="NCBI Taxonomy" id="4432"/>
    <lineage>
        <taxon>Eukaryota</taxon>
        <taxon>Viridiplantae</taxon>
        <taxon>Streptophyta</taxon>
        <taxon>Embryophyta</taxon>
        <taxon>Tracheophyta</taxon>
        <taxon>Spermatophyta</taxon>
        <taxon>Magnoliopsida</taxon>
        <taxon>Proteales</taxon>
        <taxon>Nelumbonaceae</taxon>
        <taxon>Nelumbo</taxon>
    </lineage>
</organism>
<dbReference type="AlphaFoldDB" id="A0A822XHF4"/>
<proteinExistence type="predicted"/>
<evidence type="ECO:0000313" key="2">
    <source>
        <dbReference type="Proteomes" id="UP000607653"/>
    </source>
</evidence>
<name>A0A822XHF4_NELNU</name>
<gene>
    <name evidence="1" type="ORF">HUJ06_019899</name>
</gene>
<accession>A0A822XHF4</accession>
<evidence type="ECO:0000313" key="1">
    <source>
        <dbReference type="EMBL" id="DAD18436.1"/>
    </source>
</evidence>
<comment type="caution">
    <text evidence="1">The sequence shown here is derived from an EMBL/GenBank/DDBJ whole genome shotgun (WGS) entry which is preliminary data.</text>
</comment>
<reference evidence="1 2" key="1">
    <citation type="journal article" date="2020" name="Mol. Biol. Evol.">
        <title>Distinct Expression and Methylation Patterns for Genes with Different Fates following a Single Whole-Genome Duplication in Flowering Plants.</title>
        <authorList>
            <person name="Shi T."/>
            <person name="Rahmani R.S."/>
            <person name="Gugger P.F."/>
            <person name="Wang M."/>
            <person name="Li H."/>
            <person name="Zhang Y."/>
            <person name="Li Z."/>
            <person name="Wang Q."/>
            <person name="Van de Peer Y."/>
            <person name="Marchal K."/>
            <person name="Chen J."/>
        </authorList>
    </citation>
    <scope>NUCLEOTIDE SEQUENCE [LARGE SCALE GENOMIC DNA]</scope>
    <source>
        <tissue evidence="1">Leaf</tissue>
    </source>
</reference>
<protein>
    <submittedName>
        <fullName evidence="1">Uncharacterized protein</fullName>
    </submittedName>
</protein>
<sequence length="98" mass="11033">MAEICCGVVSKSETAASCEPISQAARCWRMEIRRFKFVAGVSISQENCRKRPRLDVYGTLSPRDCKNAIENCGINRVRESLVVSDEESNTEEEMTLNE</sequence>
<keyword evidence="2" id="KW-1185">Reference proteome</keyword>